<organism evidence="2 3">
    <name type="scientific">Microbacterium binotii</name>
    <dbReference type="NCBI Taxonomy" id="462710"/>
    <lineage>
        <taxon>Bacteria</taxon>
        <taxon>Bacillati</taxon>
        <taxon>Actinomycetota</taxon>
        <taxon>Actinomycetes</taxon>
        <taxon>Micrococcales</taxon>
        <taxon>Microbacteriaceae</taxon>
        <taxon>Microbacterium</taxon>
    </lineage>
</organism>
<dbReference type="InterPro" id="IPR000182">
    <property type="entry name" value="GNAT_dom"/>
</dbReference>
<dbReference type="Pfam" id="PF13302">
    <property type="entry name" value="Acetyltransf_3"/>
    <property type="match status" value="1"/>
</dbReference>
<feature type="domain" description="N-acetyltransferase" evidence="1">
    <location>
        <begin position="8"/>
        <end position="168"/>
    </location>
</feature>
<comment type="caution">
    <text evidence="2">The sequence shown here is derived from an EMBL/GenBank/DDBJ whole genome shotgun (WGS) entry which is preliminary data.</text>
</comment>
<gene>
    <name evidence="2" type="ORF">GCM10009862_12650</name>
</gene>
<dbReference type="PROSITE" id="PS51186">
    <property type="entry name" value="GNAT"/>
    <property type="match status" value="1"/>
</dbReference>
<proteinExistence type="predicted"/>
<evidence type="ECO:0000313" key="3">
    <source>
        <dbReference type="Proteomes" id="UP001500274"/>
    </source>
</evidence>
<dbReference type="SUPFAM" id="SSF55729">
    <property type="entry name" value="Acyl-CoA N-acyltransferases (Nat)"/>
    <property type="match status" value="1"/>
</dbReference>
<dbReference type="Proteomes" id="UP001500274">
    <property type="component" value="Unassembled WGS sequence"/>
</dbReference>
<sequence>MHIATDRLTLRPMTDEDLPALRAILGDEITMTAYEGAFDEDEIRAWLAGQLRRYAEDGFGLWAVVNAGDMIGQAGITLQRIGDDEVHEVGYLFRRDQWHRGFAVEAASACRDWAFDELGVDAVWAKVRSTNIASMNVAIRLGMRVRRAFTTHYRGADMPHLGFAIDRAEWTAAR</sequence>
<dbReference type="PANTHER" id="PTHR43792:SF1">
    <property type="entry name" value="N-ACETYLTRANSFERASE DOMAIN-CONTAINING PROTEIN"/>
    <property type="match status" value="1"/>
</dbReference>
<accession>A0ABN3PAR4</accession>
<dbReference type="RefSeq" id="WP_344227843.1">
    <property type="nucleotide sequence ID" value="NZ_BAAARI010000009.1"/>
</dbReference>
<name>A0ABN3PAR4_9MICO</name>
<dbReference type="EMBL" id="BAAARI010000009">
    <property type="protein sequence ID" value="GAA2574948.1"/>
    <property type="molecule type" value="Genomic_DNA"/>
</dbReference>
<evidence type="ECO:0000259" key="1">
    <source>
        <dbReference type="PROSITE" id="PS51186"/>
    </source>
</evidence>
<dbReference type="Gene3D" id="3.40.630.30">
    <property type="match status" value="1"/>
</dbReference>
<evidence type="ECO:0000313" key="2">
    <source>
        <dbReference type="EMBL" id="GAA2574948.1"/>
    </source>
</evidence>
<dbReference type="PANTHER" id="PTHR43792">
    <property type="entry name" value="GNAT FAMILY, PUTATIVE (AFU_ORTHOLOGUE AFUA_3G00765)-RELATED-RELATED"/>
    <property type="match status" value="1"/>
</dbReference>
<reference evidence="2 3" key="1">
    <citation type="journal article" date="2019" name="Int. J. Syst. Evol. Microbiol.">
        <title>The Global Catalogue of Microorganisms (GCM) 10K type strain sequencing project: providing services to taxonomists for standard genome sequencing and annotation.</title>
        <authorList>
            <consortium name="The Broad Institute Genomics Platform"/>
            <consortium name="The Broad Institute Genome Sequencing Center for Infectious Disease"/>
            <person name="Wu L."/>
            <person name="Ma J."/>
        </authorList>
    </citation>
    <scope>NUCLEOTIDE SEQUENCE [LARGE SCALE GENOMIC DNA]</scope>
    <source>
        <strain evidence="2 3">JCM 16365</strain>
    </source>
</reference>
<keyword evidence="3" id="KW-1185">Reference proteome</keyword>
<protein>
    <submittedName>
        <fullName evidence="2">GNAT family N-acetyltransferase</fullName>
    </submittedName>
</protein>
<dbReference type="InterPro" id="IPR051531">
    <property type="entry name" value="N-acetyltransferase"/>
</dbReference>
<dbReference type="InterPro" id="IPR016181">
    <property type="entry name" value="Acyl_CoA_acyltransferase"/>
</dbReference>